<comment type="caution">
    <text evidence="6">Lacks conserved residue(s) required for the propagation of feature annotation.</text>
</comment>
<feature type="disulfide bond" evidence="6">
    <location>
        <begin position="155"/>
        <end position="181"/>
    </location>
</feature>
<dbReference type="Pfam" id="PF09172">
    <property type="entry name" value="Vit_open_b-sht"/>
    <property type="match status" value="1"/>
</dbReference>
<dbReference type="GO" id="GO:0032355">
    <property type="term" value="P:response to estradiol"/>
    <property type="evidence" value="ECO:0007669"/>
    <property type="project" value="TreeGrafter"/>
</dbReference>
<dbReference type="Gene3D" id="2.20.90.10">
    <property type="entry name" value="Vitellinogen, beta-sheet shell domain"/>
    <property type="match status" value="1"/>
</dbReference>
<dbReference type="SMART" id="SM01170">
    <property type="entry name" value="DUF1944"/>
    <property type="match status" value="1"/>
</dbReference>
<evidence type="ECO:0000256" key="8">
    <source>
        <dbReference type="SAM" id="SignalP"/>
    </source>
</evidence>
<dbReference type="InterPro" id="IPR001846">
    <property type="entry name" value="VWF_type-D"/>
</dbReference>
<evidence type="ECO:0000313" key="11">
    <source>
        <dbReference type="Ensembl" id="ENSDCDP00010050111.1"/>
    </source>
</evidence>
<keyword evidence="12" id="KW-1185">Reference proteome</keyword>
<dbReference type="SUPFAM" id="SSF48431">
    <property type="entry name" value="Lipovitellin-phosvitin complex, superhelical domain"/>
    <property type="match status" value="1"/>
</dbReference>
<dbReference type="Gene3D" id="2.30.230.10">
    <property type="entry name" value="Lipovitellin, beta-sheet shell regions, chain A"/>
    <property type="match status" value="1"/>
</dbReference>
<dbReference type="InterPro" id="IPR037088">
    <property type="entry name" value="Vitellinogen_b-sht_shell_sf"/>
</dbReference>
<dbReference type="GO" id="GO:0045735">
    <property type="term" value="F:nutrient reservoir activity"/>
    <property type="evidence" value="ECO:0007669"/>
    <property type="project" value="UniProtKB-KW"/>
</dbReference>
<keyword evidence="4 6" id="KW-1015">Disulfide bond</keyword>
<dbReference type="PANTHER" id="PTHR23345:SF9">
    <property type="entry name" value="VITELLOGENIN-RELATED"/>
    <property type="match status" value="1"/>
</dbReference>
<feature type="signal peptide" evidence="8">
    <location>
        <begin position="1"/>
        <end position="19"/>
    </location>
</feature>
<dbReference type="SMART" id="SM01169">
    <property type="entry name" value="DUF1943"/>
    <property type="match status" value="1"/>
</dbReference>
<feature type="chain" id="PRO_5044276124" description="Phosvitin" evidence="8">
    <location>
        <begin position="20"/>
        <end position="1516"/>
    </location>
</feature>
<keyword evidence="3" id="KW-0758">Storage protein</keyword>
<evidence type="ECO:0000256" key="2">
    <source>
        <dbReference type="ARBA" id="ARBA00022729"/>
    </source>
</evidence>
<dbReference type="Pfam" id="PF09175">
    <property type="entry name" value="Vit_b-sht_shell"/>
    <property type="match status" value="1"/>
</dbReference>
<evidence type="ECO:0000259" key="10">
    <source>
        <dbReference type="PROSITE" id="PS51233"/>
    </source>
</evidence>
<proteinExistence type="predicted"/>
<evidence type="ECO:0000256" key="4">
    <source>
        <dbReference type="ARBA" id="ARBA00023157"/>
    </source>
</evidence>
<dbReference type="InterPro" id="IPR015258">
    <property type="entry name" value="Vitellinogen_b-sht_shell"/>
</dbReference>
<dbReference type="FunFam" id="2.20.50.20:FF:000001">
    <property type="entry name" value="Vitellogenin 5"/>
    <property type="match status" value="1"/>
</dbReference>
<evidence type="ECO:0000256" key="7">
    <source>
        <dbReference type="SAM" id="MobiDB-lite"/>
    </source>
</evidence>
<evidence type="ECO:0000256" key="5">
    <source>
        <dbReference type="ARBA" id="ARBA00023180"/>
    </source>
</evidence>
<dbReference type="InterPro" id="IPR015817">
    <property type="entry name" value="Vitellinogen_open_b-sht_sub1"/>
</dbReference>
<evidence type="ECO:0000313" key="12">
    <source>
        <dbReference type="Proteomes" id="UP000694580"/>
    </source>
</evidence>
<evidence type="ECO:0000256" key="3">
    <source>
        <dbReference type="ARBA" id="ARBA00022761"/>
    </source>
</evidence>
<evidence type="ECO:0000256" key="1">
    <source>
        <dbReference type="ARBA" id="ARBA00022553"/>
    </source>
</evidence>
<dbReference type="InterPro" id="IPR015816">
    <property type="entry name" value="Vitellinogen_b-sht_N"/>
</dbReference>
<accession>A0AAY4DZX3</accession>
<feature type="domain" description="VWFD" evidence="10">
    <location>
        <begin position="1248"/>
        <end position="1424"/>
    </location>
</feature>
<reference evidence="11" key="2">
    <citation type="submission" date="2025-08" db="UniProtKB">
        <authorList>
            <consortium name="Ensembl"/>
        </authorList>
    </citation>
    <scope>IDENTIFICATION</scope>
</reference>
<evidence type="ECO:0000256" key="6">
    <source>
        <dbReference type="PROSITE-ProRule" id="PRU00557"/>
    </source>
</evidence>
<dbReference type="InterPro" id="IPR015255">
    <property type="entry name" value="Vitellinogen_open_b-sht"/>
</dbReference>
<dbReference type="InterPro" id="IPR050733">
    <property type="entry name" value="Vitellogenin/Apolipophorin"/>
</dbReference>
<keyword evidence="1" id="KW-0597">Phosphoprotein</keyword>
<dbReference type="InterPro" id="IPR001747">
    <property type="entry name" value="Vitellogenin_N"/>
</dbReference>
<keyword evidence="5" id="KW-0325">Glycoprotein</keyword>
<dbReference type="SMART" id="SM00216">
    <property type="entry name" value="VWD"/>
    <property type="match status" value="1"/>
</dbReference>
<evidence type="ECO:0000259" key="9">
    <source>
        <dbReference type="PROSITE" id="PS51211"/>
    </source>
</evidence>
<reference evidence="11" key="3">
    <citation type="submission" date="2025-09" db="UniProtKB">
        <authorList>
            <consortium name="Ensembl"/>
        </authorList>
    </citation>
    <scope>IDENTIFICATION</scope>
</reference>
<feature type="compositionally biased region" description="Low complexity" evidence="7">
    <location>
        <begin position="1011"/>
        <end position="1040"/>
    </location>
</feature>
<dbReference type="FunFam" id="2.30.230.10:FF:000002">
    <property type="entry name" value="Vitellogenin 7"/>
    <property type="match status" value="1"/>
</dbReference>
<dbReference type="PROSITE" id="PS51233">
    <property type="entry name" value="VWFD"/>
    <property type="match status" value="1"/>
</dbReference>
<dbReference type="Proteomes" id="UP000694580">
    <property type="component" value="Chromosome 13"/>
</dbReference>
<dbReference type="SMART" id="SM00638">
    <property type="entry name" value="LPD_N"/>
    <property type="match status" value="1"/>
</dbReference>
<gene>
    <name evidence="11" type="primary">LOC114801913</name>
</gene>
<dbReference type="FunFam" id="2.20.80.10:FF:000001">
    <property type="entry name" value="Vitellogenin 7"/>
    <property type="match status" value="1"/>
</dbReference>
<reference evidence="11 12" key="1">
    <citation type="submission" date="2020-06" db="EMBL/GenBank/DDBJ databases">
        <authorList>
            <consortium name="Wellcome Sanger Institute Data Sharing"/>
        </authorList>
    </citation>
    <scope>NUCLEOTIDE SEQUENCE [LARGE SCALE GENOMIC DNA]</scope>
</reference>
<dbReference type="GeneTree" id="ENSGT00530000064273"/>
<dbReference type="PROSITE" id="PS51211">
    <property type="entry name" value="VITELLOGENIN"/>
    <property type="match status" value="1"/>
</dbReference>
<feature type="domain" description="Vitellogenin" evidence="9">
    <location>
        <begin position="17"/>
        <end position="640"/>
    </location>
</feature>
<dbReference type="Gene3D" id="2.20.80.10">
    <property type="entry name" value="Lipovitellin-phosvitin complex, chain A, domain 4"/>
    <property type="match status" value="1"/>
</dbReference>
<organism evidence="11 12">
    <name type="scientific">Denticeps clupeoides</name>
    <name type="common">denticle herring</name>
    <dbReference type="NCBI Taxonomy" id="299321"/>
    <lineage>
        <taxon>Eukaryota</taxon>
        <taxon>Metazoa</taxon>
        <taxon>Chordata</taxon>
        <taxon>Craniata</taxon>
        <taxon>Vertebrata</taxon>
        <taxon>Euteleostomi</taxon>
        <taxon>Actinopterygii</taxon>
        <taxon>Neopterygii</taxon>
        <taxon>Teleostei</taxon>
        <taxon>Clupei</taxon>
        <taxon>Clupeiformes</taxon>
        <taxon>Denticipitoidei</taxon>
        <taxon>Denticipitidae</taxon>
        <taxon>Denticeps</taxon>
    </lineage>
</organism>
<dbReference type="Gene3D" id="2.20.50.20">
    <property type="entry name" value="Lipovitellin. Chain A, domain 3"/>
    <property type="match status" value="2"/>
</dbReference>
<dbReference type="Pfam" id="PF01347">
    <property type="entry name" value="Vitellogenin_N"/>
    <property type="match status" value="1"/>
</dbReference>
<dbReference type="PANTHER" id="PTHR23345">
    <property type="entry name" value="VITELLOGENIN-RELATED"/>
    <property type="match status" value="1"/>
</dbReference>
<dbReference type="GO" id="GO:0005319">
    <property type="term" value="F:lipid transporter activity"/>
    <property type="evidence" value="ECO:0007669"/>
    <property type="project" value="InterPro"/>
</dbReference>
<dbReference type="Pfam" id="PF00094">
    <property type="entry name" value="VWD"/>
    <property type="match status" value="1"/>
</dbReference>
<dbReference type="Gene3D" id="1.25.10.20">
    <property type="entry name" value="Vitellinogen, superhelical"/>
    <property type="match status" value="1"/>
</dbReference>
<feature type="region of interest" description="Disordered" evidence="7">
    <location>
        <begin position="1008"/>
        <end position="1040"/>
    </location>
</feature>
<protein>
    <recommendedName>
        <fullName evidence="13">Phosvitin</fullName>
    </recommendedName>
</protein>
<dbReference type="SUPFAM" id="SSF56968">
    <property type="entry name" value="Lipovitellin-phosvitin complex, beta-sheet shell regions"/>
    <property type="match status" value="3"/>
</dbReference>
<dbReference type="Ensembl" id="ENSDCDT00010060532.1">
    <property type="protein sequence ID" value="ENSDCDP00010050111.1"/>
    <property type="gene ID" value="ENSDCDG00010029706.1"/>
</dbReference>
<sequence length="1516" mass="164241">MRLAVFSLALALVVPEFAANKNYVYNYEALLLGGLPVEGLARAGVKVNSKVVISAMAENTFLMKLMDPEIFEYSGAWPGDAFVPATKLTAALAAQLLTPIKFEYANGVVGKVWAPAGVSATVLNVFRGILNIFHMNLKKTQNVYEMQEAGAQGVCKTHYVISEHAEGQHIAVTKSKDLTNCQERIVKNIGLAYREKVLAGAATYNYILKPGATGALVAEATVRELHQFALARHMEGAAHMEARQTIAFAEFADAAVAPAKADYVARGSLQYEFATEILQTPIQLLKINNAKAQIVEILHHLAANNMVMAHEDAPLKFIQMVQLLRFAGMDEIEAIWAQFKGNHAHRQWILNAAPAIGTPVALRFIKEKFVAGEVTIPEATQALVAAVHLVTADAEALAFHPKVQEHAVLREIVMLGYGTFVYKFCAAHPNCAADHIKPIHDLVATAVANGDFKDIGLLLKAVGNAGHPASLKPIMKLLPVFGAAAANLPIRHQVNAILAMRNIAKREPKLVQPVALQLLMDRTLHPEIRMVSCIVLFETRPTIALVATVANMLKRETMSLALSILNPKLDRLGYRFSKAIHADFYHYPLMAGAAASAFFVNDAATVMPRAIVAKARTYFAGAAADFLEVGVRTEGLQEALLKTPGMTENTDRLTKMRRVLKALTQWRALPTSQPLASVYIKLFGQEIAFAKIDKDFIDQAIEYATGAAAHTTLRDAIRALHSGVAIYHAMPMLTAEVRHIFPTAVGVPMELSLYKAAVATANMNVQAGLAQGAAENFHLGNLIQSEVRLQAQITPSVAMHTFAVMGVNTAFIQAAVMARAKVHTALPMKVAAKFDFAKMNFKVEAMPFAVADHIAAIRVQTFAVARNAEDLAGERMTPLVPAAAASGSSEVVYSDVSAEAKPALRAAVPVRKAICFPAAVFGIKACCRITSTNAAFIRQEPLMNLFGDHAVIVAVETEGQAVERVEFEMQIGPEAAGKLVKEIKLSEAATPELSPVLLKLKRLLESGRRNSSSSSSSSSSKSSSSVSSSSASSSSSSSSSQAKYLGENLDPVAVVILRAVKADKKIHGYQAAAYVDHAADRAQIIINALAEDNNWKMCADAVLLSKHKIMAKLAWGVECQEYAAIIKAESGALGPHPAARLKVQWVKIPGIFAHYGKRVADYIPGAAFMAGMRVHRADNDDKAIQVLMAVQAQRVLNIIVKTPKMTLSNLIVHLPITLAIGGEQALQAIQTERAADSIRLLYSAATAAQCSMVGRTLTTFNNRRYNNELPFACYQVLAQDCTPELKFMVLMKKDAATEENHINVKIANIDVDIFPAGSAMMVRVNGMDIPFANLPYKHPAGNIVIRPEGDGLALVAPGHGLEKVYIAKDMWKIEVADWMRGHTCGLCGKADGEIKQEFYTPSSFVTKNAVSFAHSWVLPSQTCRDANQCLMTHKTVKLERNMDGQVSTCYSIEPVLRCLPGCSAVRTVPVTVAFHCLANDSHRSGSRDLSIMYDKRVDLRDTSDAHVACRCSEQCA</sequence>
<keyword evidence="2 8" id="KW-0732">Signal</keyword>
<dbReference type="GO" id="GO:0071391">
    <property type="term" value="P:cellular response to estrogen stimulus"/>
    <property type="evidence" value="ECO:0007669"/>
    <property type="project" value="TreeGrafter"/>
</dbReference>
<dbReference type="InterPro" id="IPR015819">
    <property type="entry name" value="Lipid_transp_b-sht_shell"/>
</dbReference>
<dbReference type="InterPro" id="IPR011030">
    <property type="entry name" value="Lipovitellin_superhlx_dom"/>
</dbReference>
<evidence type="ECO:0008006" key="13">
    <source>
        <dbReference type="Google" id="ProtNLM"/>
    </source>
</evidence>
<name>A0AAY4DZX3_9TELE</name>